<sequence length="521" mass="56499">GLPTSLPEAPRARRRDHGLLGRGARRDGGQRRAAGDRAGPRRRPRGAAVGLQRLPADPRLAHPRRRLARRPVRGAPDLRAGRRGLRRGLAGLRALAEHRGADRLPRAAGRLRSAADAERAGAHRGGLLRRGARGGDRDLDRVGRDRDGAGAGGRRLPHRRRRLALDLRHQRSARHGHPGADLRGGPGAARGRRPRAGRLGRGIPLRPRPGGPGVRAHPAARERVGEPGGAPPGPRRHRDLRAVPRLRAAREPPHARALPLLPAQLRGRQRPDLRDVRRALRAVLLPRPVPAAGRGLRGPRGGPRDAAHHDRDVRPLEPDGPAGRPPRPPLLHGRRPAAGRCRARAHAAPRRRRRLPHRPAARAAGLLARALDDGRAADRNGARRRRRAQRRDRVRDQQRHRAGRRPAGHRGARRGDLRPVRLRDRRPPRRRAAVGAGAGGGGRGQAAQPRDHPGGRAAGRGGGAARRGVGGRLALGVPARHGHLRGARRAGRPHRRGRDRQPPPRRARGGLPRLAAHGRPA</sequence>
<feature type="region of interest" description="Disordered" evidence="1">
    <location>
        <begin position="1"/>
        <end position="81"/>
    </location>
</feature>
<feature type="compositionally biased region" description="Basic and acidic residues" evidence="1">
    <location>
        <begin position="302"/>
        <end position="317"/>
    </location>
</feature>
<feature type="compositionally biased region" description="Basic and acidic residues" evidence="1">
    <location>
        <begin position="24"/>
        <end position="39"/>
    </location>
</feature>
<feature type="non-terminal residue" evidence="2">
    <location>
        <position position="1"/>
    </location>
</feature>
<proteinExistence type="predicted"/>
<reference evidence="2" key="1">
    <citation type="submission" date="2020-02" db="EMBL/GenBank/DDBJ databases">
        <authorList>
            <person name="Meier V. D."/>
        </authorList>
    </citation>
    <scope>NUCLEOTIDE SEQUENCE</scope>
    <source>
        <strain evidence="2">AVDCRST_MAG30</strain>
    </source>
</reference>
<gene>
    <name evidence="2" type="ORF">AVDCRST_MAG30-4590</name>
</gene>
<name>A0A6J4U664_9ACTN</name>
<dbReference type="AlphaFoldDB" id="A0A6J4U664"/>
<feature type="compositionally biased region" description="Basic residues" evidence="1">
    <location>
        <begin position="332"/>
        <end position="360"/>
    </location>
</feature>
<dbReference type="EMBL" id="CADCVS010000600">
    <property type="protein sequence ID" value="CAA9539500.1"/>
    <property type="molecule type" value="Genomic_DNA"/>
</dbReference>
<feature type="region of interest" description="Disordered" evidence="1">
    <location>
        <begin position="372"/>
        <end position="521"/>
    </location>
</feature>
<feature type="region of interest" description="Disordered" evidence="1">
    <location>
        <begin position="106"/>
        <end position="238"/>
    </location>
</feature>
<feature type="region of interest" description="Disordered" evidence="1">
    <location>
        <begin position="289"/>
        <end position="360"/>
    </location>
</feature>
<feature type="compositionally biased region" description="Basic residues" evidence="1">
    <location>
        <begin position="423"/>
        <end position="432"/>
    </location>
</feature>
<feature type="non-terminal residue" evidence="2">
    <location>
        <position position="521"/>
    </location>
</feature>
<protein>
    <submittedName>
        <fullName evidence="2">Uncharacterized MFS-type transporter</fullName>
    </submittedName>
</protein>
<feature type="compositionally biased region" description="Basic and acidic residues" evidence="1">
    <location>
        <begin position="372"/>
        <end position="381"/>
    </location>
</feature>
<feature type="compositionally biased region" description="Basic residues" evidence="1">
    <location>
        <begin position="61"/>
        <end position="72"/>
    </location>
</feature>
<feature type="compositionally biased region" description="Basic and acidic residues" evidence="1">
    <location>
        <begin position="413"/>
        <end position="422"/>
    </location>
</feature>
<feature type="compositionally biased region" description="Basic residues" evidence="1">
    <location>
        <begin position="400"/>
        <end position="412"/>
    </location>
</feature>
<feature type="compositionally biased region" description="Low complexity" evidence="1">
    <location>
        <begin position="509"/>
        <end position="521"/>
    </location>
</feature>
<evidence type="ECO:0000313" key="2">
    <source>
        <dbReference type="EMBL" id="CAA9539500.1"/>
    </source>
</evidence>
<accession>A0A6J4U664</accession>
<feature type="compositionally biased region" description="Basic and acidic residues" evidence="1">
    <location>
        <begin position="133"/>
        <end position="148"/>
    </location>
</feature>
<feature type="compositionally biased region" description="Gly residues" evidence="1">
    <location>
        <begin position="456"/>
        <end position="473"/>
    </location>
</feature>
<organism evidence="2">
    <name type="scientific">uncultured Solirubrobacteraceae bacterium</name>
    <dbReference type="NCBI Taxonomy" id="1162706"/>
    <lineage>
        <taxon>Bacteria</taxon>
        <taxon>Bacillati</taxon>
        <taxon>Actinomycetota</taxon>
        <taxon>Thermoleophilia</taxon>
        <taxon>Solirubrobacterales</taxon>
        <taxon>Solirubrobacteraceae</taxon>
        <taxon>environmental samples</taxon>
    </lineage>
</organism>
<evidence type="ECO:0000256" key="1">
    <source>
        <dbReference type="SAM" id="MobiDB-lite"/>
    </source>
</evidence>
<feature type="compositionally biased region" description="Basic residues" evidence="1">
    <location>
        <begin position="480"/>
        <end position="508"/>
    </location>
</feature>